<evidence type="ECO:0000313" key="10">
    <source>
        <dbReference type="EMBL" id="ORY50386.1"/>
    </source>
</evidence>
<evidence type="ECO:0000256" key="2">
    <source>
        <dbReference type="ARBA" id="ARBA00012759"/>
    </source>
</evidence>
<comment type="caution">
    <text evidence="10">The sequence shown here is derived from an EMBL/GenBank/DDBJ whole genome shotgun (WGS) entry which is preliminary data.</text>
</comment>
<feature type="coiled-coil region" evidence="7">
    <location>
        <begin position="415"/>
        <end position="442"/>
    </location>
</feature>
<gene>
    <name evidence="10" type="ORF">BCR33DRAFT_846881</name>
</gene>
<dbReference type="Pfam" id="PF12340">
    <property type="entry name" value="DUF3638"/>
    <property type="match status" value="1"/>
</dbReference>
<dbReference type="InterPro" id="IPR022105">
    <property type="entry name" value="DUF3645"/>
</dbReference>
<keyword evidence="6" id="KW-0788">Thiol protease</keyword>
<evidence type="ECO:0000259" key="8">
    <source>
        <dbReference type="Pfam" id="PF12340"/>
    </source>
</evidence>
<evidence type="ECO:0000256" key="5">
    <source>
        <dbReference type="ARBA" id="ARBA00022801"/>
    </source>
</evidence>
<evidence type="ECO:0000256" key="3">
    <source>
        <dbReference type="ARBA" id="ARBA00022670"/>
    </source>
</evidence>
<evidence type="ECO:0000256" key="1">
    <source>
        <dbReference type="ARBA" id="ARBA00000707"/>
    </source>
</evidence>
<feature type="domain" description="DUF3645" evidence="9">
    <location>
        <begin position="1571"/>
        <end position="1603"/>
    </location>
</feature>
<sequence>MIGDSIPSSSTKESVLNAIYSFPHSTPSESQSNEEIVEFVRLFQGLADHLALVQVPDPEESNLPDFTLLAIAIAGCDTTIPTETICKTVYKWLPAYGCAIILEFVDVNQLHSEEYRYIHLGMVDKDVFLDEFATAFQNAISGAKGRTGKQDPLLVAVIIQILMTMESDDVQEVQVPYGATTDVGLHSGESLLSNADIEKLRNANIGAISLFMEPLNRASRYHALLDWARSAIQPQVGIDANMAQILVLRTINEFFWKDVRLLDASSTEFDLDSADAKALNSLIDVYQSTLKSLLDSPACGSFMKVMERSYEMLVVCIIASLIHKYNCIQNPLFKEYAIPLDWRNLEAAVIKDGRALNALLCVKVYFQISSEGKRGPVFSLANIDGTLDFSLRYAQTSGEMNTRWDNERKYAASRKVDHEKRVAAKKEDKIELEHRKRELEGLRYNDGSNTYKNAQRKVSTAYNTISNREDEISSKKKEIEKAIKCPDFIRNPLPSVKDQALVVIYFATLPQDHQILSRVLVVAQKTFSPILGSRIIGIDSSSAFCDFSFILHPRNLVIPKRVGPGTVDELTNDSSCCVWHPNDFQNNLSLECETNPWAATLAAVRSAFIEVLPSEYKSLQWALSYPSDIIASERSNRVFAEFSQKPTLFSRLDFETFGSLRAFPNQQIRKIINLALYQVGEISTVGKDLLWKIDLYKRDGAACLHSELDAFADLLAPLQKTIKCSMYHLGKVFVYDSSLKAELDILHPKVQNCMARHVSVIHSKLDPASLSSLFNILLELRTPLTDTAEWSKSELEPCIDVHTGVHTISFNFLSGCLLLDGMPPGRLPESILTHKNYKKHFGNRDFEVRSVGAVLQTTEKLAGKLYQFYLTGPQLIIWEIDGARKLEFVDFPPEAWWSDLPLRLQQYSHWYSNSEKTLVFRSYDVLEKEILYFIHWTPNDVGTCFEVKHHLASLSITELLHMKYSFDSFVVPQNLAALKIFSKFEQKEFIHTLSKPDGSLMISLPRFKISFISNSEGMECGEYNGFLLRTNQRLNDSALPLFSQYLILEDNGRNESIQQTIILIPDGCSQTALDDAINTELKSSWMSHCANPALETLNSIQEIGLRSAIDKDILEAEETIQILQTYLQSAFKTVPEFWIPRFTLQLTSNSLPVPTFTDFMSMACDSSLVLQFNPYLTDKSVSAVRNAILLLLEVTVFNARIQRIDKFLRNGNQAKLLKEVFLREWSIYDHPRWLVFEVEGGLQIRPSQYSTAMQLMDNPGAVLQLNMGEGKTRVIMPMIILAKSKERLTRVNVLTQLLHEAGEHLHSTLTASVLGVKILELPFNRQINLSPADIVTIRRAILEMQRGGGFVISAPEHRLSMCLKVKELEMDQQAISKSLSAICYDFEYFEVFDESDAILAYKYQLIYAVGAHERLPEGYERWLTIHAVLRILNTSDRVQAHFKSSVFVSQAPNKPAYVFKQIRLAQGLSDSTSKFEFLQTLKTILLEEILASPPHEFRWLNELVENDPNFNLRVVESVLNEKVSADVSLAPYLDVLSPGNISQILMIRGLLSYGLLEHCLSMRYAVNYGIDKKRFKRMAVPFTAVDVPSEAAEYSHADVALVLSTLSYYYIGLTDNQMKEALVMLLSLSKESQKFHYNLWFRQVNKFLKHKDATSINQIAKLDLTNSSQLDLLCNTFRMATETINFWLEKCVYPTDTQLYNKRIMSSSWDLASSANAVGFSGTKDSHLLLPGQMRQIDPSTAVLMGTDGMMLEKLIDTITEFTILPLTNLPHWMELAKYCANTGAYALIDTGCLLAGTTNQSFAEYLRLELEKASSQLAGILYFDIVTKAWTVLELNSGSRVLESQSSILARECFVIFDDARTRGVDKKLDQTALAVVTLGPKLKKDKLMQGAGRMRQLGSGQRLLVVGTEEVTQGIYQQLQLSTEASIGAKEILEWTLVNNKADLIQGFTQWTQQGVYFEECNQDPASSIIKDDWRLEALYNANTDAVLLTDWLRLNMDSKFSGETELISKVAARIHAYGQEIEVLSSQNEECERELQEEAEEEREVERQLPSQCPALESLWNYDDALQANFTGTLKSVTVYSVDDAVKKLIKLNHLTKKEYLRPVDAFLYYKITGCILLLSEMEADAILGRLWRNPVPNVVFGHLSQIGKTAEPALRKSLMAGDVSSFAAKAEHSVVLQVFNGETAFTESSENLPVVLRNCLLQMTRTKISRGSLSELVRARGRSSEWEFSQLKSVCDRLM</sequence>
<accession>A0A1Y2CU15</accession>
<dbReference type="PANTHER" id="PTHR13367:SF33">
    <property type="entry name" value="P-LOOP CONTAINING NUCLEOSIDE TRIPHOSPHATE HYDROLASE PROTEIN"/>
    <property type="match status" value="1"/>
</dbReference>
<organism evidence="10 11">
    <name type="scientific">Rhizoclosmatium globosum</name>
    <dbReference type="NCBI Taxonomy" id="329046"/>
    <lineage>
        <taxon>Eukaryota</taxon>
        <taxon>Fungi</taxon>
        <taxon>Fungi incertae sedis</taxon>
        <taxon>Chytridiomycota</taxon>
        <taxon>Chytridiomycota incertae sedis</taxon>
        <taxon>Chytridiomycetes</taxon>
        <taxon>Chytridiales</taxon>
        <taxon>Chytriomycetaceae</taxon>
        <taxon>Rhizoclosmatium</taxon>
    </lineage>
</organism>
<keyword evidence="7" id="KW-0175">Coiled coil</keyword>
<comment type="catalytic activity">
    <reaction evidence="1">
        <text>Thiol-dependent hydrolysis of ester, thioester, amide, peptide and isopeptide bonds formed by the C-terminal Gly of ubiquitin (a 76-residue protein attached to proteins as an intracellular targeting signal).</text>
        <dbReference type="EC" id="3.4.19.12"/>
    </reaction>
</comment>
<dbReference type="InterPro" id="IPR022099">
    <property type="entry name" value="DUF3638"/>
</dbReference>
<evidence type="ECO:0000313" key="11">
    <source>
        <dbReference type="Proteomes" id="UP000193642"/>
    </source>
</evidence>
<dbReference type="Proteomes" id="UP000193642">
    <property type="component" value="Unassembled WGS sequence"/>
</dbReference>
<evidence type="ECO:0000256" key="6">
    <source>
        <dbReference type="ARBA" id="ARBA00022807"/>
    </source>
</evidence>
<feature type="domain" description="DUF3638" evidence="8">
    <location>
        <begin position="1223"/>
        <end position="1434"/>
    </location>
</feature>
<reference evidence="10 11" key="1">
    <citation type="submission" date="2016-07" db="EMBL/GenBank/DDBJ databases">
        <title>Pervasive Adenine N6-methylation of Active Genes in Fungi.</title>
        <authorList>
            <consortium name="DOE Joint Genome Institute"/>
            <person name="Mondo S.J."/>
            <person name="Dannebaum R.O."/>
            <person name="Kuo R.C."/>
            <person name="Labutti K."/>
            <person name="Haridas S."/>
            <person name="Kuo A."/>
            <person name="Salamov A."/>
            <person name="Ahrendt S.R."/>
            <person name="Lipzen A."/>
            <person name="Sullivan W."/>
            <person name="Andreopoulos W.B."/>
            <person name="Clum A."/>
            <person name="Lindquist E."/>
            <person name="Daum C."/>
            <person name="Ramamoorthy G.K."/>
            <person name="Gryganskyi A."/>
            <person name="Culley D."/>
            <person name="Magnuson J.K."/>
            <person name="James T.Y."/>
            <person name="O'Malley M.A."/>
            <person name="Stajich J.E."/>
            <person name="Spatafora J.W."/>
            <person name="Visel A."/>
            <person name="Grigoriev I.V."/>
        </authorList>
    </citation>
    <scope>NUCLEOTIDE SEQUENCE [LARGE SCALE GENOMIC DNA]</scope>
    <source>
        <strain evidence="10 11">JEL800</strain>
    </source>
</reference>
<keyword evidence="3" id="KW-0645">Protease</keyword>
<dbReference type="EC" id="3.4.19.12" evidence="2"/>
<name>A0A1Y2CU15_9FUNG</name>
<dbReference type="PANTHER" id="PTHR13367">
    <property type="entry name" value="UBIQUITIN THIOESTERASE"/>
    <property type="match status" value="1"/>
</dbReference>
<feature type="coiled-coil region" evidence="7">
    <location>
        <begin position="2017"/>
        <end position="2051"/>
    </location>
</feature>
<dbReference type="EMBL" id="MCGO01000007">
    <property type="protein sequence ID" value="ORY50386.1"/>
    <property type="molecule type" value="Genomic_DNA"/>
</dbReference>
<dbReference type="InterPro" id="IPR051346">
    <property type="entry name" value="OTU_Deubiquitinase"/>
</dbReference>
<protein>
    <recommendedName>
        <fullName evidence="2">ubiquitinyl hydrolase 1</fullName>
        <ecNumber evidence="2">3.4.19.12</ecNumber>
    </recommendedName>
</protein>
<dbReference type="OrthoDB" id="3182339at2759"/>
<keyword evidence="4" id="KW-0833">Ubl conjugation pathway</keyword>
<keyword evidence="5" id="KW-0378">Hydrolase</keyword>
<keyword evidence="11" id="KW-1185">Reference proteome</keyword>
<evidence type="ECO:0000256" key="7">
    <source>
        <dbReference type="SAM" id="Coils"/>
    </source>
</evidence>
<evidence type="ECO:0000256" key="4">
    <source>
        <dbReference type="ARBA" id="ARBA00022786"/>
    </source>
</evidence>
<dbReference type="STRING" id="329046.A0A1Y2CU15"/>
<dbReference type="GO" id="GO:0004843">
    <property type="term" value="F:cysteine-type deubiquitinase activity"/>
    <property type="evidence" value="ECO:0007669"/>
    <property type="project" value="UniProtKB-EC"/>
</dbReference>
<dbReference type="GO" id="GO:0006508">
    <property type="term" value="P:proteolysis"/>
    <property type="evidence" value="ECO:0007669"/>
    <property type="project" value="UniProtKB-KW"/>
</dbReference>
<proteinExistence type="predicted"/>
<dbReference type="Pfam" id="PF12359">
    <property type="entry name" value="DUF3645"/>
    <property type="match status" value="1"/>
</dbReference>
<evidence type="ECO:0000259" key="9">
    <source>
        <dbReference type="Pfam" id="PF12359"/>
    </source>
</evidence>